<name>A0A2A2IEC8_9BACI</name>
<gene>
    <name evidence="1" type="ORF">CIL05_11585</name>
</gene>
<sequence>MDEKAQVISLNTSSLDIKHLKASIEDKIQHTYLIKHIQQPIIDEEKLFILAAIINNAALSTFQKERYIITTMLVQVALDTHDLVPKANEIDETKELKLSKQLRVLAGDYYSGLYYLLLSEIEDFDLIHKLASAIKEINEYKMKLYYKEVNSFQEYIDIIKKIESLLILYVAEHVNENSLHDVTGEWLITNKLIQEKENVNRDGYSNLLDNWDNNNSNSTYSSILNTIDTFILKYTQTLEKSLLKLPIHQRALKTHINSQLKGFLYNNTSIAEEG</sequence>
<comment type="caution">
    <text evidence="1">The sequence shown here is derived from an EMBL/GenBank/DDBJ whole genome shotgun (WGS) entry which is preliminary data.</text>
</comment>
<evidence type="ECO:0000313" key="2">
    <source>
        <dbReference type="Proteomes" id="UP000218887"/>
    </source>
</evidence>
<organism evidence="1 2">
    <name type="scientific">Virgibacillus profundi</name>
    <dbReference type="NCBI Taxonomy" id="2024555"/>
    <lineage>
        <taxon>Bacteria</taxon>
        <taxon>Bacillati</taxon>
        <taxon>Bacillota</taxon>
        <taxon>Bacilli</taxon>
        <taxon>Bacillales</taxon>
        <taxon>Bacillaceae</taxon>
        <taxon>Virgibacillus</taxon>
    </lineage>
</organism>
<dbReference type="Pfam" id="PF07307">
    <property type="entry name" value="HEPPP_synt_1"/>
    <property type="match status" value="1"/>
</dbReference>
<evidence type="ECO:0008006" key="3">
    <source>
        <dbReference type="Google" id="ProtNLM"/>
    </source>
</evidence>
<dbReference type="Gene3D" id="1.20.120.1450">
    <property type="match status" value="1"/>
</dbReference>
<keyword evidence="2" id="KW-1185">Reference proteome</keyword>
<dbReference type="Proteomes" id="UP000218887">
    <property type="component" value="Unassembled WGS sequence"/>
</dbReference>
<dbReference type="AlphaFoldDB" id="A0A2A2IEC8"/>
<dbReference type="InterPro" id="IPR009920">
    <property type="entry name" value="HEPPP_synth_su1"/>
</dbReference>
<dbReference type="OrthoDB" id="2417886at2"/>
<evidence type="ECO:0000313" key="1">
    <source>
        <dbReference type="EMBL" id="PAV29500.1"/>
    </source>
</evidence>
<protein>
    <recommendedName>
        <fullName evidence="3">Heptaprenyl diphosphate synthase</fullName>
    </recommendedName>
</protein>
<dbReference type="EMBL" id="NPOA01000007">
    <property type="protein sequence ID" value="PAV29500.1"/>
    <property type="molecule type" value="Genomic_DNA"/>
</dbReference>
<accession>A0A2A2IEC8</accession>
<dbReference type="GO" id="GO:0009234">
    <property type="term" value="P:menaquinone biosynthetic process"/>
    <property type="evidence" value="ECO:0007669"/>
    <property type="project" value="InterPro"/>
</dbReference>
<reference evidence="1 2" key="1">
    <citation type="submission" date="2017-08" db="EMBL/GenBank/DDBJ databases">
        <title>Virgibacillus indicus sp. nov. and Virgibacillus profoundi sp. nov, two moderately halophilic bacteria isolated from marine sediment by using the Microfluidic Streak Plate.</title>
        <authorList>
            <person name="Xu B."/>
            <person name="Hu B."/>
            <person name="Wang J."/>
            <person name="Zhu Y."/>
            <person name="Huang L."/>
            <person name="Du W."/>
            <person name="Huang Y."/>
        </authorList>
    </citation>
    <scope>NUCLEOTIDE SEQUENCE [LARGE SCALE GENOMIC DNA]</scope>
    <source>
        <strain evidence="1 2">IO3-P3-H5</strain>
    </source>
</reference>
<proteinExistence type="predicted"/>